<comment type="caution">
    <text evidence="2">The sequence shown here is derived from an EMBL/GenBank/DDBJ whole genome shotgun (WGS) entry which is preliminary data.</text>
</comment>
<reference evidence="2 3" key="1">
    <citation type="submission" date="2019-06" db="EMBL/GenBank/DDBJ databases">
        <title>Genomic Encyclopedia of Type Strains, Phase IV (KMG-V): Genome sequencing to study the core and pangenomes of soil and plant-associated prokaryotes.</title>
        <authorList>
            <person name="Whitman W."/>
        </authorList>
    </citation>
    <scope>NUCLEOTIDE SEQUENCE [LARGE SCALE GENOMIC DNA]</scope>
    <source>
        <strain evidence="2 3">BR 11140</strain>
    </source>
</reference>
<dbReference type="InterPro" id="IPR018964">
    <property type="entry name" value="Phage_phiJL001_Gp84_C"/>
</dbReference>
<dbReference type="Pfam" id="PF09356">
    <property type="entry name" value="Phage_BR0599"/>
    <property type="match status" value="1"/>
</dbReference>
<dbReference type="OrthoDB" id="1633386at2"/>
<feature type="domain" description="Bacteriophage phiJL001 Gp84 C-terminal" evidence="1">
    <location>
        <begin position="216"/>
        <end position="290"/>
    </location>
</feature>
<organism evidence="2 3">
    <name type="scientific">Nitrospirillum amazonense</name>
    <dbReference type="NCBI Taxonomy" id="28077"/>
    <lineage>
        <taxon>Bacteria</taxon>
        <taxon>Pseudomonadati</taxon>
        <taxon>Pseudomonadota</taxon>
        <taxon>Alphaproteobacteria</taxon>
        <taxon>Rhodospirillales</taxon>
        <taxon>Azospirillaceae</taxon>
        <taxon>Nitrospirillum</taxon>
    </lineage>
</organism>
<dbReference type="EMBL" id="VITT01000009">
    <property type="protein sequence ID" value="TWB58676.1"/>
    <property type="molecule type" value="Genomic_DNA"/>
</dbReference>
<dbReference type="AlphaFoldDB" id="A0A560II56"/>
<evidence type="ECO:0000259" key="1">
    <source>
        <dbReference type="Pfam" id="PF09356"/>
    </source>
</evidence>
<evidence type="ECO:0000313" key="2">
    <source>
        <dbReference type="EMBL" id="TWB58676.1"/>
    </source>
</evidence>
<accession>A0A560II56</accession>
<name>A0A560II56_9PROT</name>
<sequence>MKSQDPAFIAWLQSGAEIHDAELYTLTLRDGTQLLWTDYDRDISYGDKTWSTSGPHITRGDITTSLAVDVPELSITLAYDAERDLIGALPVGAYTVNGGLDGAFLLIERALMPAPGNVAFGLIHSFAGLISTSTAGDSKVDTKAKGANNALNTQMPRNFYQSPCINTLFGSACGVNRASFTWTNAVGAGSTNKVLVPAFALSQMTGQSTEPDPAAFFEGGLTFTGGLNSGATRSIKAAADGSITLQYPLEHTPGVGDPFTVTYGCPHTPDTCASRFNNQARFRGFPYIPQAETSA</sequence>
<dbReference type="Proteomes" id="UP000318050">
    <property type="component" value="Unassembled WGS sequence"/>
</dbReference>
<proteinExistence type="predicted"/>
<gene>
    <name evidence="2" type="ORF">FBZ92_109169</name>
</gene>
<dbReference type="Pfam" id="PF09931">
    <property type="entry name" value="Phage_phiJL001_Gp84_N"/>
    <property type="match status" value="1"/>
</dbReference>
<protein>
    <submittedName>
        <fullName evidence="2">Phage protein (TIGR02218 family)</fullName>
    </submittedName>
</protein>
<evidence type="ECO:0000313" key="3">
    <source>
        <dbReference type="Proteomes" id="UP000318050"/>
    </source>
</evidence>